<dbReference type="GO" id="GO:0046983">
    <property type="term" value="F:protein dimerization activity"/>
    <property type="evidence" value="ECO:0007669"/>
    <property type="project" value="InterPro"/>
</dbReference>
<feature type="domain" description="Signal transduction histidine kinase subgroup 3 dimerisation and phosphoacceptor" evidence="5">
    <location>
        <begin position="188"/>
        <end position="254"/>
    </location>
</feature>
<dbReference type="Proteomes" id="UP000636458">
    <property type="component" value="Unassembled WGS sequence"/>
</dbReference>
<dbReference type="Gene3D" id="3.30.565.10">
    <property type="entry name" value="Histidine kinase-like ATPase, C-terminal domain"/>
    <property type="match status" value="1"/>
</dbReference>
<dbReference type="GO" id="GO:0016020">
    <property type="term" value="C:membrane"/>
    <property type="evidence" value="ECO:0007669"/>
    <property type="project" value="InterPro"/>
</dbReference>
<dbReference type="GO" id="GO:0000155">
    <property type="term" value="F:phosphorelay sensor kinase activity"/>
    <property type="evidence" value="ECO:0007669"/>
    <property type="project" value="InterPro"/>
</dbReference>
<keyword evidence="7" id="KW-1185">Reference proteome</keyword>
<evidence type="ECO:0000256" key="1">
    <source>
        <dbReference type="ARBA" id="ARBA00022679"/>
    </source>
</evidence>
<dbReference type="EMBL" id="JAEPES010000001">
    <property type="protein sequence ID" value="MBK4346192.1"/>
    <property type="molecule type" value="Genomic_DNA"/>
</dbReference>
<accession>A0A934SGE3</accession>
<organism evidence="6 7">
    <name type="scientific">Lacisediminihabitans changchengi</name>
    <dbReference type="NCBI Taxonomy" id="2787634"/>
    <lineage>
        <taxon>Bacteria</taxon>
        <taxon>Bacillati</taxon>
        <taxon>Actinomycetota</taxon>
        <taxon>Actinomycetes</taxon>
        <taxon>Micrococcales</taxon>
        <taxon>Microbacteriaceae</taxon>
        <taxon>Lacisediminihabitans</taxon>
    </lineage>
</organism>
<dbReference type="PANTHER" id="PTHR24421">
    <property type="entry name" value="NITRATE/NITRITE SENSOR PROTEIN NARX-RELATED"/>
    <property type="match status" value="1"/>
</dbReference>
<dbReference type="Gene3D" id="1.20.5.1930">
    <property type="match status" value="1"/>
</dbReference>
<protein>
    <submittedName>
        <fullName evidence="6">Two-component sensor histidine kinase</fullName>
    </submittedName>
</protein>
<dbReference type="AlphaFoldDB" id="A0A934SGE3"/>
<evidence type="ECO:0000256" key="3">
    <source>
        <dbReference type="ARBA" id="ARBA00023012"/>
    </source>
</evidence>
<keyword evidence="2 6" id="KW-0418">Kinase</keyword>
<feature type="transmembrane region" description="Helical" evidence="4">
    <location>
        <begin position="146"/>
        <end position="167"/>
    </location>
</feature>
<keyword evidence="4" id="KW-0812">Transmembrane</keyword>
<dbReference type="InterPro" id="IPR011712">
    <property type="entry name" value="Sig_transdc_His_kin_sub3_dim/P"/>
</dbReference>
<name>A0A934SGE3_9MICO</name>
<keyword evidence="1" id="KW-0808">Transferase</keyword>
<dbReference type="CDD" id="cd16917">
    <property type="entry name" value="HATPase_UhpB-NarQ-NarX-like"/>
    <property type="match status" value="1"/>
</dbReference>
<dbReference type="InterPro" id="IPR050482">
    <property type="entry name" value="Sensor_HK_TwoCompSys"/>
</dbReference>
<feature type="transmembrane region" description="Helical" evidence="4">
    <location>
        <begin position="119"/>
        <end position="139"/>
    </location>
</feature>
<keyword evidence="4" id="KW-0472">Membrane</keyword>
<dbReference type="InterPro" id="IPR036890">
    <property type="entry name" value="HATPase_C_sf"/>
</dbReference>
<evidence type="ECO:0000256" key="4">
    <source>
        <dbReference type="SAM" id="Phobius"/>
    </source>
</evidence>
<dbReference type="RefSeq" id="WP_200554545.1">
    <property type="nucleotide sequence ID" value="NZ_JAEPES010000001.1"/>
</dbReference>
<keyword evidence="3" id="KW-0902">Two-component regulatory system</keyword>
<feature type="transmembrane region" description="Helical" evidence="4">
    <location>
        <begin position="21"/>
        <end position="45"/>
    </location>
</feature>
<keyword evidence="4" id="KW-1133">Transmembrane helix</keyword>
<evidence type="ECO:0000313" key="6">
    <source>
        <dbReference type="EMBL" id="MBK4346192.1"/>
    </source>
</evidence>
<comment type="caution">
    <text evidence="6">The sequence shown here is derived from an EMBL/GenBank/DDBJ whole genome shotgun (WGS) entry which is preliminary data.</text>
</comment>
<feature type="transmembrane region" description="Helical" evidence="4">
    <location>
        <begin position="84"/>
        <end position="113"/>
    </location>
</feature>
<dbReference type="SUPFAM" id="SSF55874">
    <property type="entry name" value="ATPase domain of HSP90 chaperone/DNA topoisomerase II/histidine kinase"/>
    <property type="match status" value="1"/>
</dbReference>
<evidence type="ECO:0000256" key="2">
    <source>
        <dbReference type="ARBA" id="ARBA00022777"/>
    </source>
</evidence>
<sequence length="379" mass="40087">MSATTDVMTLGERLRAPGSRNWYIGSGAGLLWQTLLVVSIVALPLPVGQKVGGLALLAVIYAAFLLVGPIIWRESARTKILVTLGFWAVSAILIPLVGPVAIWVWLLIVSLAAFTNLPVAASVPISAGVVGLQLAIGAANDFTLGLGFAPIVTAVCAATFIGLGLLGRSNQRLEVANTEIARLAVEAERARFGRDLHDVLGHTLTVVTVKSELARRLVTIDPARAESEIVDIEQLARGALADLRLAVTSYREVTLESELATARTALAAADIRLDLEDRGAPDDAALRSVFAWVLREGVTNVIRHSGSSTCWVTVSPDALTVADDGRGGTVEPGTLERGNGLRGLRERSREVGAELAISPSARDGFALTVRAAQKFRTAR</sequence>
<dbReference type="Pfam" id="PF07730">
    <property type="entry name" value="HisKA_3"/>
    <property type="match status" value="1"/>
</dbReference>
<feature type="transmembrane region" description="Helical" evidence="4">
    <location>
        <begin position="51"/>
        <end position="72"/>
    </location>
</feature>
<reference evidence="6" key="1">
    <citation type="submission" date="2021-01" db="EMBL/GenBank/DDBJ databases">
        <title>Lacisediminihabitans sp. nov. strain G11-30, isolated from Antarctic Soil.</title>
        <authorList>
            <person name="Li J."/>
        </authorList>
    </citation>
    <scope>NUCLEOTIDE SEQUENCE</scope>
    <source>
        <strain evidence="6">G11-30</strain>
    </source>
</reference>
<evidence type="ECO:0000259" key="5">
    <source>
        <dbReference type="Pfam" id="PF07730"/>
    </source>
</evidence>
<proteinExistence type="predicted"/>
<evidence type="ECO:0000313" key="7">
    <source>
        <dbReference type="Proteomes" id="UP000636458"/>
    </source>
</evidence>
<gene>
    <name evidence="6" type="ORF">IV501_00960</name>
</gene>
<dbReference type="PANTHER" id="PTHR24421:SF63">
    <property type="entry name" value="SENSOR HISTIDINE KINASE DESK"/>
    <property type="match status" value="1"/>
</dbReference>